<feature type="domain" description="PH" evidence="10">
    <location>
        <begin position="609"/>
        <end position="781"/>
    </location>
</feature>
<dbReference type="InterPro" id="IPR011993">
    <property type="entry name" value="PH-like_dom_sf"/>
</dbReference>
<feature type="region of interest" description="Disordered" evidence="9">
    <location>
        <begin position="2777"/>
        <end position="2815"/>
    </location>
</feature>
<feature type="region of interest" description="Disordered" evidence="9">
    <location>
        <begin position="497"/>
        <end position="525"/>
    </location>
</feature>
<feature type="compositionally biased region" description="Low complexity" evidence="9">
    <location>
        <begin position="397"/>
        <end position="408"/>
    </location>
</feature>
<feature type="compositionally biased region" description="Basic residues" evidence="9">
    <location>
        <begin position="823"/>
        <end position="835"/>
    </location>
</feature>
<proteinExistence type="inferred from homology"/>
<dbReference type="InterPro" id="IPR019318">
    <property type="entry name" value="Gua_nucleotide_exch_fac_Ric8"/>
</dbReference>
<evidence type="ECO:0000313" key="12">
    <source>
        <dbReference type="EMBL" id="TIB17022.1"/>
    </source>
</evidence>
<feature type="compositionally biased region" description="Low complexity" evidence="9">
    <location>
        <begin position="136"/>
        <end position="145"/>
    </location>
</feature>
<keyword evidence="3 7" id="KW-0285">Flavoprotein</keyword>
<feature type="region of interest" description="Disordered" evidence="9">
    <location>
        <begin position="1791"/>
        <end position="1825"/>
    </location>
</feature>
<protein>
    <recommendedName>
        <fullName evidence="14">PH domain-containing protein</fullName>
    </recommendedName>
</protein>
<dbReference type="GO" id="GO:0005085">
    <property type="term" value="F:guanyl-nucleotide exchange factor activity"/>
    <property type="evidence" value="ECO:0007669"/>
    <property type="project" value="UniProtKB-KW"/>
</dbReference>
<dbReference type="InterPro" id="IPR005101">
    <property type="entry name" value="Cryptochr/Photolyase_FAD-bd"/>
</dbReference>
<keyword evidence="5 7" id="KW-0274">FAD</keyword>
<dbReference type="PROSITE" id="PS50003">
    <property type="entry name" value="PH_DOMAIN"/>
    <property type="match status" value="1"/>
</dbReference>
<feature type="compositionally biased region" description="Basic and acidic residues" evidence="9">
    <location>
        <begin position="353"/>
        <end position="373"/>
    </location>
</feature>
<comment type="cofactor">
    <cofactor evidence="7">
        <name>FAD</name>
        <dbReference type="ChEBI" id="CHEBI:57692"/>
    </cofactor>
    <text evidence="7">Binds 1 FAD per subunit.</text>
</comment>
<feature type="compositionally biased region" description="Polar residues" evidence="9">
    <location>
        <begin position="86"/>
        <end position="97"/>
    </location>
</feature>
<feature type="binding site" evidence="7">
    <location>
        <begin position="1876"/>
        <end position="1880"/>
    </location>
    <ligand>
        <name>FAD</name>
        <dbReference type="ChEBI" id="CHEBI:57692"/>
    </ligand>
</feature>
<feature type="compositionally biased region" description="Acidic residues" evidence="9">
    <location>
        <begin position="252"/>
        <end position="275"/>
    </location>
</feature>
<dbReference type="Pfam" id="PF03441">
    <property type="entry name" value="FAD_binding_7"/>
    <property type="match status" value="1"/>
</dbReference>
<feature type="compositionally biased region" description="Basic and acidic residues" evidence="9">
    <location>
        <begin position="99"/>
        <end position="125"/>
    </location>
</feature>
<dbReference type="Gene3D" id="1.10.579.10">
    <property type="entry name" value="DNA Cyclobutane Dipyrimidine Photolyase, subunit A, domain 3"/>
    <property type="match status" value="1"/>
</dbReference>
<dbReference type="GO" id="GO:0032922">
    <property type="term" value="P:circadian regulation of gene expression"/>
    <property type="evidence" value="ECO:0007669"/>
    <property type="project" value="TreeGrafter"/>
</dbReference>
<feature type="region of interest" description="Disordered" evidence="9">
    <location>
        <begin position="1"/>
        <end position="415"/>
    </location>
</feature>
<accession>A0A4V4M3T1</accession>
<dbReference type="PROSITE" id="PS51645">
    <property type="entry name" value="PHR_CRY_ALPHA_BETA"/>
    <property type="match status" value="1"/>
</dbReference>
<dbReference type="InterPro" id="IPR041681">
    <property type="entry name" value="PH_9"/>
</dbReference>
<name>A0A4V4M3T1_WALIC</name>
<evidence type="ECO:0008006" key="14">
    <source>
        <dbReference type="Google" id="ProtNLM"/>
    </source>
</evidence>
<dbReference type="GO" id="GO:0005737">
    <property type="term" value="C:cytoplasm"/>
    <property type="evidence" value="ECO:0007669"/>
    <property type="project" value="TreeGrafter"/>
</dbReference>
<sequence>MKNLFKKRTQQQNQQSTDNKEEIEQHQHHIASAVRAALIPPKRGSLYNNLGGMNSDTSPIIPVDQSNKNSSNENVNVSSKADKHASNFSSQPSNSPRISDVEHHEQHHEQHSDTEVPHGVPHTDHPPNYSEELESEQPQPQNNQESIREQPLSPENDVLAPPDLSTFSPIPRVSTPKGLSLPTFSPFNPLAQPPPPIRDQFISHATPPTSPRDVRRAARQLPTLARGSADPSKPPSSTVQASQSHENAETAEASELEDIDSEDSFEDDDGEDEQVEQYRRPSAPHAPTTDYFSLPPSNALVPPQTPRAIPISPGANGTPGKSSSVLPPKLNQRTASSVTVQQRSRQNTQSTLDDARPSEDSAKEGSRSPEALRRLTSSIMLTSVDSSPPPPQPKQPLQPTQPTQTSIPNRTTSHKDVTQLNKDVIDEAPSLAVASTKTCGRQMSRSLTDLSSFQSPQVIEGLGVGLNSPLNGEKDITLKGKERAQVPSSPVVEVDDLVQSSSSTREIGVGTSPPTSPATAHSAQMEQERRNWKEIFNSTPLSPPPPITPLPAHGTPNAAKRRLSLPNMMVAPPQYDEVALRETIFGGIRRIIRPREEEGREKLPKYKCGIHIEGLMPRKMEFTSPGNQARDRTWRRVYVVLHGTVLKIYKADKWDHGRALLSSEINDLNEADVESAYVHEPPPADAPIPPVPALPQLLAQRPSFQNHINAPANNVKYAPTLLRKYSLQNAESGLAADYVKRRNVIRVRLLSDKGVKEQFLIQAYDQSSVIDWIESSSEEDDVLEEVDTEMAHMQVEHPEEAVDMVRPLRNTSRSLRQESNSRSRSRSRSRSKVRTVKAHPSLAALWFNRSCTTLDSVEVILPDNVYREKLVDHPQTYYCMATEPPQHKLDLHVGDHVSRVENDEGITVCDVVDETLNTINYIIMNAGVSEDGEVDPATTLVIDGRLKCIHKFRHNGYLPLPITQASVKNNATKLLAIPVLLLLLIVYTYKGNGEVKEIYKLIVVGQDESHEVFSSSNPPNSASRAVRPIKFHQALPDLCVDEWIGAGIWGEHCKDVDIKKFSTIDPVFPWVNGSDPVQISALQAFSDQKVDSQHRYQEHDELRYALRSIERSVGQNVGQYHILASSYDSPEGGNQIAQHPFWLNDHEKVEMHHHFNFFRRMPTIPESQSLTEDQLNNLNAEWRAASLPTFNSFAIEGQMHNIDAQSDTIVYHNDDFFTLKNNEVSDYYSPLHGPVLRSLSYSMYVPQEKPLGSRNGEGVAIARSSWVLGRRFGMRWRPYIAHHARSLSLPILNEAAIMFDNSFNNVTLARFRNTKDAPWAIQSFFFASWFITERHREALLWSWIVGKWGASNQVIDTDKMWSELTGGESLKHQVYVPHRVTVEDEELEKTLNNAHIPKPLNTEYAFSSMDGYGPGYLRQIWHRLLSRHGWPDLRDDKRLKACTITKEQCFKQGSTAEELFKHIAFEQYGDCGDCIITQLISQGGSKGLEIFLPPKDSLKQFSGVPNLPLNDDWHDADFKLNTVLDGETSPRSFAARLIMRYNHVFGETPSQFTKVYNPSQLKQQLDMADTHQDTTFICLNDDVKKEKDIPAINELMGNWFTSRWPEPEETDLRLHDAPALLKGLELKPEVFFPVWTWDPYFNFECPVGPNRYKFLTESMKEIDKKLSKIGNKLHVFRAAPADLFPVLFKQWNITHLVYEKDPAPYAIERDESIKKLAKDANVEVLDITGHTLYDIDAIVEKQKGKTITSATAFKAAAKDMKIERPLQAPKDVPKADDLKLDAIKKEVKKVKSDHDVNEEHRKGKMTAYDSVTGPKDSLEPPSLEELGLDSEDATTQIPGGEDEALRRLDKWIKDKDATATFRKPQTSPSEYDPPATTQLSPYIKFGALGVREFYWRVVDLMENYDGETSSEPENLPGQLIFREMYFAAQLGIGKPFGQIRGNKICRVIDWKLCNAYDEDGEKIFPRPKGSKEDEEALEKWKHGNTGFPWVDAAMRQLKQEGWMHHLARHCVAGFLTRGQLYISWERGAEVFDRYLVDQDPASNAGNWMWLSCSAFFHQYYRNYGMTTFPSKYDKTGKLVRKYVPELKEYPDKYIYKPWEAPEDVQKKAGCKIGKDYPEPMIDEKEANKECMARMKEQYAKKLYGDSLLKPERRREATGFYLQGLYHNHVIILPPKCSALEFEELVDHAMKRFSGYFQKELTKRDHESLNQRYHMGFASHYRSLQPIEKSAFQSAEIFIGFLEYSEISSQDRDAFLSQLLIDLKPGGVSDKWDLQTVLAALKVIKVLGRSPIGTTPLTTVEALDCLSSVMERKSFRESNTSTPSLTSRLQSHRPSYISSSDPLCQSEAQLEVLTTIANTLLLHDEARSNVVETRAPILAFQALKAQQNTSDIHFVAARCLFLCTLKPHPIVYKLVHEENLVDVIHARLLQYTPYILPSQKSISIPIRSKELITDMFKLFFNITLHHKTIQQDSILGENWDEKFNKLLQPTLQLFMDLSASTNSVNTISPMPQPIPQLIHALLCFPLKPFTQLWSNPNSNSIFSPTAAINRLSKTISRASVAQSDPSRLNCDNMDTFPFLSRLLELLNTVLSTFWPSSSLEGGESIDSTQAKTKAASLGLNLEETLAPLVMLLRKLVVEDQRNAGGFKGSLRQTLGMDDIDRSVKAEQRGDLLGVLVRFLTSSLFSTIKNTVGELIFALCDSDPSQMSSTIGFGNAAGFLFSKGMLSAGAGDPAENGVNPVTGAYEEDRTGGPEEMTEEEKEAEAEKLFDAFDRLNSNGIIKTSNPMQDPKNQPRFQEIEEEDLDNLNREDEEDEKHVEEMMMKYKSRQDKST</sequence>
<evidence type="ECO:0000256" key="4">
    <source>
        <dbReference type="ARBA" id="ARBA00022658"/>
    </source>
</evidence>
<feature type="binding site" evidence="7">
    <location>
        <begin position="2037"/>
        <end position="2039"/>
    </location>
    <ligand>
        <name>FAD</name>
        <dbReference type="ChEBI" id="CHEBI:57692"/>
    </ligand>
</feature>
<dbReference type="GO" id="GO:0003677">
    <property type="term" value="F:DNA binding"/>
    <property type="evidence" value="ECO:0007669"/>
    <property type="project" value="TreeGrafter"/>
</dbReference>
<dbReference type="Pfam" id="PF00875">
    <property type="entry name" value="DNA_photolyase"/>
    <property type="match status" value="1"/>
</dbReference>
<keyword evidence="4" id="KW-0344">Guanine-nucleotide releasing factor</keyword>
<organism evidence="12 13">
    <name type="scientific">Wallemia ichthyophaga</name>
    <dbReference type="NCBI Taxonomy" id="245174"/>
    <lineage>
        <taxon>Eukaryota</taxon>
        <taxon>Fungi</taxon>
        <taxon>Dikarya</taxon>
        <taxon>Basidiomycota</taxon>
        <taxon>Wallemiomycotina</taxon>
        <taxon>Wallemiomycetes</taxon>
        <taxon>Wallemiales</taxon>
        <taxon>Wallemiaceae</taxon>
        <taxon>Wallemia</taxon>
    </lineage>
</organism>
<keyword evidence="6" id="KW-0143">Chaperone</keyword>
<comment type="similarity">
    <text evidence="1">Belongs to the DNA photolyase class-1 family.</text>
</comment>
<evidence type="ECO:0000313" key="13">
    <source>
        <dbReference type="Proteomes" id="UP000306954"/>
    </source>
</evidence>
<feature type="region of interest" description="Disordered" evidence="9">
    <location>
        <begin position="2730"/>
        <end position="2760"/>
    </location>
</feature>
<evidence type="ECO:0000256" key="3">
    <source>
        <dbReference type="ARBA" id="ARBA00022630"/>
    </source>
</evidence>
<feature type="compositionally biased region" description="Polar residues" evidence="9">
    <location>
        <begin position="235"/>
        <end position="245"/>
    </location>
</feature>
<dbReference type="InterPro" id="IPR036134">
    <property type="entry name" value="Crypto/Photolyase_FAD-like_sf"/>
</dbReference>
<evidence type="ECO:0000256" key="1">
    <source>
        <dbReference type="ARBA" id="ARBA00005862"/>
    </source>
</evidence>
<feature type="compositionally biased region" description="Polar residues" evidence="9">
    <location>
        <begin position="375"/>
        <end position="385"/>
    </location>
</feature>
<dbReference type="InterPro" id="IPR014729">
    <property type="entry name" value="Rossmann-like_a/b/a_fold"/>
</dbReference>
<feature type="compositionally biased region" description="Basic and acidic residues" evidence="9">
    <location>
        <begin position="18"/>
        <end position="27"/>
    </location>
</feature>
<dbReference type="SUPFAM" id="SSF52425">
    <property type="entry name" value="Cryptochrome/photolyase, N-terminal domain"/>
    <property type="match status" value="1"/>
</dbReference>
<feature type="compositionally biased region" description="Polar residues" evidence="9">
    <location>
        <begin position="46"/>
        <end position="58"/>
    </location>
</feature>
<dbReference type="Gene3D" id="2.30.29.30">
    <property type="entry name" value="Pleckstrin-homology domain (PH domain)/Phosphotyrosine-binding domain (PTB)"/>
    <property type="match status" value="1"/>
</dbReference>
<dbReference type="InterPro" id="IPR006050">
    <property type="entry name" value="DNA_photolyase_N"/>
</dbReference>
<feature type="site" description="Electron transfer via tryptophanyl radical" evidence="8">
    <location>
        <position position="2047"/>
    </location>
</feature>
<reference evidence="12 13" key="1">
    <citation type="submission" date="2019-03" db="EMBL/GenBank/DDBJ databases">
        <title>Sequencing 23 genomes of Wallemia ichthyophaga.</title>
        <authorList>
            <person name="Gostincar C."/>
        </authorList>
    </citation>
    <scope>NUCLEOTIDE SEQUENCE [LARGE SCALE GENOMIC DNA]</scope>
    <source>
        <strain evidence="12 13">EXF-8621</strain>
    </source>
</reference>
<comment type="similarity">
    <text evidence="2">Belongs to the synembryn family.</text>
</comment>
<dbReference type="GO" id="GO:0071949">
    <property type="term" value="F:FAD binding"/>
    <property type="evidence" value="ECO:0007669"/>
    <property type="project" value="TreeGrafter"/>
</dbReference>
<feature type="compositionally biased region" description="Polar residues" evidence="9">
    <location>
        <begin position="2777"/>
        <end position="2793"/>
    </location>
</feature>
<feature type="region of interest" description="Disordered" evidence="9">
    <location>
        <begin position="806"/>
        <end position="835"/>
    </location>
</feature>
<dbReference type="Gene3D" id="1.25.40.80">
    <property type="match status" value="1"/>
</dbReference>
<evidence type="ECO:0000256" key="6">
    <source>
        <dbReference type="ARBA" id="ARBA00023186"/>
    </source>
</evidence>
<dbReference type="Pfam" id="PF15410">
    <property type="entry name" value="PH_9"/>
    <property type="match status" value="1"/>
</dbReference>
<feature type="site" description="Electron transfer via tryptophanyl radical" evidence="8">
    <location>
        <position position="2024"/>
    </location>
</feature>
<evidence type="ECO:0000259" key="10">
    <source>
        <dbReference type="PROSITE" id="PS50003"/>
    </source>
</evidence>
<feature type="compositionally biased region" description="Low complexity" evidence="9">
    <location>
        <begin position="66"/>
        <end position="79"/>
    </location>
</feature>
<evidence type="ECO:0000259" key="11">
    <source>
        <dbReference type="PROSITE" id="PS51645"/>
    </source>
</evidence>
<feature type="compositionally biased region" description="Pro residues" evidence="9">
    <location>
        <begin position="387"/>
        <end position="396"/>
    </location>
</feature>
<evidence type="ECO:0000256" key="5">
    <source>
        <dbReference type="ARBA" id="ARBA00022827"/>
    </source>
</evidence>
<dbReference type="Proteomes" id="UP000306954">
    <property type="component" value="Unassembled WGS sequence"/>
</dbReference>
<dbReference type="PANTHER" id="PTHR11455:SF9">
    <property type="entry name" value="CRYPTOCHROME CIRCADIAN CLOCK 5 ISOFORM X1"/>
    <property type="match status" value="1"/>
</dbReference>
<dbReference type="InterPro" id="IPR002081">
    <property type="entry name" value="Cryptochrome/DNA_photolyase_1"/>
</dbReference>
<feature type="site" description="Electron transfer via tryptophanyl radical" evidence="8">
    <location>
        <position position="1950"/>
    </location>
</feature>
<feature type="compositionally biased region" description="Polar residues" evidence="9">
    <location>
        <begin position="319"/>
        <end position="352"/>
    </location>
</feature>
<dbReference type="GO" id="GO:0005634">
    <property type="term" value="C:nucleus"/>
    <property type="evidence" value="ECO:0007669"/>
    <property type="project" value="TreeGrafter"/>
</dbReference>
<evidence type="ECO:0000256" key="8">
    <source>
        <dbReference type="PIRSR" id="PIRSR602081-2"/>
    </source>
</evidence>
<feature type="compositionally biased region" description="Acidic residues" evidence="9">
    <location>
        <begin position="2797"/>
        <end position="2812"/>
    </location>
</feature>
<dbReference type="SUPFAM" id="SSF50729">
    <property type="entry name" value="PH domain-like"/>
    <property type="match status" value="1"/>
</dbReference>
<dbReference type="SUPFAM" id="SSF48173">
    <property type="entry name" value="Cryptochrome/photolyase FAD-binding domain"/>
    <property type="match status" value="1"/>
</dbReference>
<feature type="domain" description="Photolyase/cryptochrome alpha/beta" evidence="11">
    <location>
        <begin position="1602"/>
        <end position="1732"/>
    </location>
</feature>
<dbReference type="GO" id="GO:0003904">
    <property type="term" value="F:deoxyribodipyrimidine photo-lyase activity"/>
    <property type="evidence" value="ECO:0007669"/>
    <property type="project" value="TreeGrafter"/>
</dbReference>
<dbReference type="EMBL" id="SPOF01000002">
    <property type="protein sequence ID" value="TIB17022.1"/>
    <property type="molecule type" value="Genomic_DNA"/>
</dbReference>
<dbReference type="InterPro" id="IPR001849">
    <property type="entry name" value="PH_domain"/>
</dbReference>
<dbReference type="GO" id="GO:0043153">
    <property type="term" value="P:entrainment of circadian clock by photoperiod"/>
    <property type="evidence" value="ECO:0007669"/>
    <property type="project" value="TreeGrafter"/>
</dbReference>
<dbReference type="Gene3D" id="3.40.50.620">
    <property type="entry name" value="HUPs"/>
    <property type="match status" value="1"/>
</dbReference>
<evidence type="ECO:0000256" key="2">
    <source>
        <dbReference type="ARBA" id="ARBA00009049"/>
    </source>
</evidence>
<feature type="compositionally biased region" description="Basic and acidic residues" evidence="9">
    <location>
        <begin position="1791"/>
        <end position="1801"/>
    </location>
</feature>
<dbReference type="InterPro" id="IPR036155">
    <property type="entry name" value="Crypto/Photolyase_N_sf"/>
</dbReference>
<comment type="caution">
    <text evidence="12">The sequence shown here is derived from an EMBL/GenBank/DDBJ whole genome shotgun (WGS) entry which is preliminary data.</text>
</comment>
<gene>
    <name evidence="12" type="ORF">E3P90_00188</name>
</gene>
<evidence type="ECO:0000256" key="9">
    <source>
        <dbReference type="SAM" id="MobiDB-lite"/>
    </source>
</evidence>
<dbReference type="PANTHER" id="PTHR11455">
    <property type="entry name" value="CRYPTOCHROME"/>
    <property type="match status" value="1"/>
</dbReference>
<dbReference type="Pfam" id="PF10165">
    <property type="entry name" value="Ric8"/>
    <property type="match status" value="1"/>
</dbReference>
<evidence type="ECO:0000256" key="7">
    <source>
        <dbReference type="PIRSR" id="PIRSR602081-1"/>
    </source>
</evidence>